<proteinExistence type="predicted"/>
<dbReference type="AlphaFoldDB" id="A0A146FKT2"/>
<protein>
    <submittedName>
        <fullName evidence="2">VeA family regulator VosA</fullName>
    </submittedName>
</protein>
<gene>
    <name evidence="2" type="ORF">RIB2604_02005420</name>
</gene>
<feature type="compositionally biased region" description="Polar residues" evidence="1">
    <location>
        <begin position="117"/>
        <end position="134"/>
    </location>
</feature>
<feature type="region of interest" description="Disordered" evidence="1">
    <location>
        <begin position="1"/>
        <end position="25"/>
    </location>
</feature>
<comment type="caution">
    <text evidence="2">The sequence shown here is derived from an EMBL/GenBank/DDBJ whole genome shotgun (WGS) entry which is preliminary data.</text>
</comment>
<dbReference type="EMBL" id="BCWF01000020">
    <property type="protein sequence ID" value="GAT25962.1"/>
    <property type="molecule type" value="Genomic_DNA"/>
</dbReference>
<dbReference type="Proteomes" id="UP000075230">
    <property type="component" value="Unassembled WGS sequence"/>
</dbReference>
<sequence length="134" mass="14347">MADVLRNSVLHSGTPDARPWGTRSIQPAGHDAVLRNGQRAWYSSDSTGAMMPQSYPRSQYQTGSTILPPLQQRNRNFAQGTNGAAARGYFDQSSQAATPILPSQPIAANEVDRYGSTPGQASFEQPASANGTPR</sequence>
<feature type="region of interest" description="Disordered" evidence="1">
    <location>
        <begin position="79"/>
        <end position="134"/>
    </location>
</feature>
<reference evidence="3" key="2">
    <citation type="submission" date="2016-02" db="EMBL/GenBank/DDBJ databases">
        <title>Genome sequencing of Aspergillus luchuensis NBRC 4314.</title>
        <authorList>
            <person name="Yamada O."/>
        </authorList>
    </citation>
    <scope>NUCLEOTIDE SEQUENCE [LARGE SCALE GENOMIC DNA]</scope>
    <source>
        <strain evidence="3">RIB 2604</strain>
    </source>
</reference>
<feature type="region of interest" description="Disordered" evidence="1">
    <location>
        <begin position="45"/>
        <end position="64"/>
    </location>
</feature>
<reference evidence="2 3" key="1">
    <citation type="journal article" date="2016" name="DNA Res.">
        <title>Genome sequence of Aspergillus luchuensis NBRC 4314.</title>
        <authorList>
            <person name="Yamada O."/>
            <person name="Machida M."/>
            <person name="Hosoyama A."/>
            <person name="Goto M."/>
            <person name="Takahashi T."/>
            <person name="Futagami T."/>
            <person name="Yamagata Y."/>
            <person name="Takeuchi M."/>
            <person name="Kobayashi T."/>
            <person name="Koike H."/>
            <person name="Abe K."/>
            <person name="Asai K."/>
            <person name="Arita M."/>
            <person name="Fujita N."/>
            <person name="Fukuda K."/>
            <person name="Higa K."/>
            <person name="Horikawa H."/>
            <person name="Ishikawa T."/>
            <person name="Jinno K."/>
            <person name="Kato Y."/>
            <person name="Kirimura K."/>
            <person name="Mizutani O."/>
            <person name="Nakasone K."/>
            <person name="Sano M."/>
            <person name="Shiraishi Y."/>
            <person name="Tsukahara M."/>
            <person name="Gomi K."/>
        </authorList>
    </citation>
    <scope>NUCLEOTIDE SEQUENCE [LARGE SCALE GENOMIC DNA]</scope>
    <source>
        <strain evidence="2 3">RIB 2604</strain>
    </source>
</reference>
<organism evidence="2 3">
    <name type="scientific">Aspergillus kawachii</name>
    <name type="common">White koji mold</name>
    <name type="synonym">Aspergillus awamori var. kawachi</name>
    <dbReference type="NCBI Taxonomy" id="1069201"/>
    <lineage>
        <taxon>Eukaryota</taxon>
        <taxon>Fungi</taxon>
        <taxon>Dikarya</taxon>
        <taxon>Ascomycota</taxon>
        <taxon>Pezizomycotina</taxon>
        <taxon>Eurotiomycetes</taxon>
        <taxon>Eurotiomycetidae</taxon>
        <taxon>Eurotiales</taxon>
        <taxon>Aspergillaceae</taxon>
        <taxon>Aspergillus</taxon>
        <taxon>Aspergillus subgen. Circumdati</taxon>
    </lineage>
</organism>
<evidence type="ECO:0000313" key="2">
    <source>
        <dbReference type="EMBL" id="GAT25962.1"/>
    </source>
</evidence>
<evidence type="ECO:0000256" key="1">
    <source>
        <dbReference type="SAM" id="MobiDB-lite"/>
    </source>
</evidence>
<feature type="compositionally biased region" description="Polar residues" evidence="1">
    <location>
        <begin position="55"/>
        <end position="64"/>
    </location>
</feature>
<dbReference type="VEuPathDB" id="FungiDB:ASPFODRAFT_132371"/>
<evidence type="ECO:0000313" key="3">
    <source>
        <dbReference type="Proteomes" id="UP000075230"/>
    </source>
</evidence>
<name>A0A146FKT2_ASPKA</name>
<accession>A0A146FKT2</accession>